<dbReference type="Pfam" id="PF00072">
    <property type="entry name" value="Response_reg"/>
    <property type="match status" value="1"/>
</dbReference>
<evidence type="ECO:0000313" key="5">
    <source>
        <dbReference type="EMBL" id="MVN15775.1"/>
    </source>
</evidence>
<dbReference type="GO" id="GO:0006355">
    <property type="term" value="P:regulation of DNA-templated transcription"/>
    <property type="evidence" value="ECO:0007669"/>
    <property type="project" value="TreeGrafter"/>
</dbReference>
<dbReference type="InterPro" id="IPR011006">
    <property type="entry name" value="CheY-like_superfamily"/>
</dbReference>
<dbReference type="InterPro" id="IPR001789">
    <property type="entry name" value="Sig_transdc_resp-reg_receiver"/>
</dbReference>
<dbReference type="Gene3D" id="1.10.10.10">
    <property type="entry name" value="Winged helix-like DNA-binding domain superfamily/Winged helix DNA-binding domain"/>
    <property type="match status" value="1"/>
</dbReference>
<evidence type="ECO:0000256" key="3">
    <source>
        <dbReference type="SAM" id="MobiDB-lite"/>
    </source>
</evidence>
<dbReference type="InterPro" id="IPR036388">
    <property type="entry name" value="WH-like_DNA-bd_sf"/>
</dbReference>
<dbReference type="GO" id="GO:0032993">
    <property type="term" value="C:protein-DNA complex"/>
    <property type="evidence" value="ECO:0007669"/>
    <property type="project" value="TreeGrafter"/>
</dbReference>
<evidence type="ECO:0000313" key="6">
    <source>
        <dbReference type="Proteomes" id="UP000468327"/>
    </source>
</evidence>
<keyword evidence="2" id="KW-0597">Phosphoprotein</keyword>
<dbReference type="Gene3D" id="3.40.50.2300">
    <property type="match status" value="1"/>
</dbReference>
<dbReference type="Proteomes" id="UP000468327">
    <property type="component" value="Unassembled WGS sequence"/>
</dbReference>
<reference evidence="5 6" key="1">
    <citation type="submission" date="2019-11" db="EMBL/GenBank/DDBJ databases">
        <title>Whole genome shotgun sequencing (WGS) data from Adlercreutzia equolifaciens ResAG-91, Eggerthella lenta MRI-F36, MRI-F37, MRI-F40, ResAG-49, ResAG-88, ResAG-121, ResAG-145, and Gordonibacter sp. ResAG-5, ResAG-26, ResAG-43, ResAG-50, ResAG-59.</title>
        <authorList>
            <person name="Stoll D.A."/>
            <person name="Danylec N."/>
            <person name="Franz C.M.A.P."/>
            <person name="Huch M."/>
        </authorList>
    </citation>
    <scope>NUCLEOTIDE SEQUENCE [LARGE SCALE GENOMIC DNA]</scope>
    <source>
        <strain evidence="5 6">ResAG-59</strain>
    </source>
</reference>
<dbReference type="PANTHER" id="PTHR48111:SF69">
    <property type="entry name" value="RESPONSE REGULATOR RECEIVER"/>
    <property type="match status" value="1"/>
</dbReference>
<name>A0A6N8IIX4_9ACTN</name>
<accession>A0A6N8IIX4</accession>
<dbReference type="GO" id="GO:0000156">
    <property type="term" value="F:phosphorelay response regulator activity"/>
    <property type="evidence" value="ECO:0007669"/>
    <property type="project" value="TreeGrafter"/>
</dbReference>
<dbReference type="GO" id="GO:0000976">
    <property type="term" value="F:transcription cis-regulatory region binding"/>
    <property type="evidence" value="ECO:0007669"/>
    <property type="project" value="TreeGrafter"/>
</dbReference>
<dbReference type="SUPFAM" id="SSF52172">
    <property type="entry name" value="CheY-like"/>
    <property type="match status" value="1"/>
</dbReference>
<comment type="caution">
    <text evidence="5">The sequence shown here is derived from an EMBL/GenBank/DDBJ whole genome shotgun (WGS) entry which is preliminary data.</text>
</comment>
<dbReference type="PROSITE" id="PS50110">
    <property type="entry name" value="RESPONSE_REGULATORY"/>
    <property type="match status" value="1"/>
</dbReference>
<proteinExistence type="predicted"/>
<dbReference type="GO" id="GO:0005829">
    <property type="term" value="C:cytosol"/>
    <property type="evidence" value="ECO:0007669"/>
    <property type="project" value="TreeGrafter"/>
</dbReference>
<organism evidence="5 6">
    <name type="scientific">Gordonibacter urolithinfaciens</name>
    <dbReference type="NCBI Taxonomy" id="1335613"/>
    <lineage>
        <taxon>Bacteria</taxon>
        <taxon>Bacillati</taxon>
        <taxon>Actinomycetota</taxon>
        <taxon>Coriobacteriia</taxon>
        <taxon>Eggerthellales</taxon>
        <taxon>Eggerthellaceae</taxon>
        <taxon>Gordonibacter</taxon>
    </lineage>
</organism>
<feature type="domain" description="Response regulatory" evidence="4">
    <location>
        <begin position="2"/>
        <end position="153"/>
    </location>
</feature>
<dbReference type="RefSeq" id="WP_087191764.1">
    <property type="nucleotide sequence ID" value="NZ_DBFAKL010000077.1"/>
</dbReference>
<dbReference type="SMART" id="SM00448">
    <property type="entry name" value="REC"/>
    <property type="match status" value="1"/>
</dbReference>
<evidence type="ECO:0000256" key="1">
    <source>
        <dbReference type="ARBA" id="ARBA00023125"/>
    </source>
</evidence>
<feature type="modified residue" description="4-aspartylphosphate" evidence="2">
    <location>
        <position position="90"/>
    </location>
</feature>
<dbReference type="EMBL" id="WPOC01000017">
    <property type="protein sequence ID" value="MVN15775.1"/>
    <property type="molecule type" value="Genomic_DNA"/>
</dbReference>
<dbReference type="PANTHER" id="PTHR48111">
    <property type="entry name" value="REGULATOR OF RPOS"/>
    <property type="match status" value="1"/>
</dbReference>
<keyword evidence="1" id="KW-0238">DNA-binding</keyword>
<dbReference type="InterPro" id="IPR039420">
    <property type="entry name" value="WalR-like"/>
</dbReference>
<protein>
    <submittedName>
        <fullName evidence="5">Response regulator</fullName>
    </submittedName>
</protein>
<gene>
    <name evidence="5" type="ORF">GO738_10535</name>
</gene>
<dbReference type="AlphaFoldDB" id="A0A6N8IIX4"/>
<evidence type="ECO:0000259" key="4">
    <source>
        <dbReference type="PROSITE" id="PS50110"/>
    </source>
</evidence>
<evidence type="ECO:0000256" key="2">
    <source>
        <dbReference type="PROSITE-ProRule" id="PRU00169"/>
    </source>
</evidence>
<keyword evidence="6" id="KW-1185">Reference proteome</keyword>
<sequence>MNVIVVDDEPLALRGIGRLVREAAAADDKDAGGDAACADAPATVGGGVATSAAGDVVSDAEAAVDVQLFSLSREALAYAREHRVDVAFLDIEMPGLGGLALAKALKDIDPDTHIVFVTSYEQYAVDAFSVRATGYLLKPAHLEDVRRELAFIGNNQRRHDAHVGGEGVSAAGSGSAGQGSWHAKGAHGRRVGGESCNRSSKLRKVRVRTFGGFEAEVDGVPLLFKRSKSKELFALLVDRRGCSMTTREACAVLWEDAPYSVSQRSYFQNVVADLRAALTAVGAEAALVRSRNSLAIDPALVDSDSYRFIEGDPVAVNAYRGDYLPAYSWAEYSVGSFSRAH</sequence>
<feature type="region of interest" description="Disordered" evidence="3">
    <location>
        <begin position="165"/>
        <end position="197"/>
    </location>
</feature>